<dbReference type="KEGG" id="hbv:ABIV_2510"/>
<dbReference type="Pfam" id="PF00465">
    <property type="entry name" value="Fe-ADH"/>
    <property type="match status" value="1"/>
</dbReference>
<dbReference type="GO" id="GO:0046872">
    <property type="term" value="F:metal ion binding"/>
    <property type="evidence" value="ECO:0007669"/>
    <property type="project" value="InterPro"/>
</dbReference>
<dbReference type="EMBL" id="PDKM01000003">
    <property type="protein sequence ID" value="RXK09922.1"/>
    <property type="molecule type" value="Genomic_DNA"/>
</dbReference>
<dbReference type="FunFam" id="3.40.50.1970:FF:000003">
    <property type="entry name" value="Alcohol dehydrogenase, iron-containing"/>
    <property type="match status" value="1"/>
</dbReference>
<dbReference type="Proteomes" id="UP000289193">
    <property type="component" value="Unassembled WGS sequence"/>
</dbReference>
<dbReference type="InterPro" id="IPR001670">
    <property type="entry name" value="ADH_Fe/GldA"/>
</dbReference>
<dbReference type="EMBL" id="CP031217">
    <property type="protein sequence ID" value="AXH13481.1"/>
    <property type="molecule type" value="Genomic_DNA"/>
</dbReference>
<dbReference type="AlphaFoldDB" id="A0AAX2A8F8"/>
<organism evidence="6 8">
    <name type="scientific">Halarcobacter bivalviorum</name>
    <dbReference type="NCBI Taxonomy" id="663364"/>
    <lineage>
        <taxon>Bacteria</taxon>
        <taxon>Pseudomonadati</taxon>
        <taxon>Campylobacterota</taxon>
        <taxon>Epsilonproteobacteria</taxon>
        <taxon>Campylobacterales</taxon>
        <taxon>Arcobacteraceae</taxon>
        <taxon>Halarcobacter</taxon>
    </lineage>
</organism>
<dbReference type="CDD" id="cd08187">
    <property type="entry name" value="BDH"/>
    <property type="match status" value="1"/>
</dbReference>
<evidence type="ECO:0000313" key="6">
    <source>
        <dbReference type="EMBL" id="RXK09922.1"/>
    </source>
</evidence>
<evidence type="ECO:0000259" key="3">
    <source>
        <dbReference type="Pfam" id="PF00465"/>
    </source>
</evidence>
<dbReference type="Gene3D" id="3.40.50.1970">
    <property type="match status" value="1"/>
</dbReference>
<evidence type="ECO:0000313" key="8">
    <source>
        <dbReference type="Proteomes" id="UP000289193"/>
    </source>
</evidence>
<comment type="similarity">
    <text evidence="1">Belongs to the iron-containing alcohol dehydrogenase family.</text>
</comment>
<keyword evidence="8" id="KW-1185">Reference proteome</keyword>
<evidence type="ECO:0000256" key="1">
    <source>
        <dbReference type="ARBA" id="ARBA00007358"/>
    </source>
</evidence>
<accession>A0AAX2A8F8</accession>
<reference evidence="6 8" key="1">
    <citation type="submission" date="2017-10" db="EMBL/GenBank/DDBJ databases">
        <title>Genomics of the genus Arcobacter.</title>
        <authorList>
            <person name="Perez-Cataluna A."/>
            <person name="Figueras M.J."/>
        </authorList>
    </citation>
    <scope>NUCLEOTIDE SEQUENCE [LARGE SCALE GENOMIC DNA]</scope>
    <source>
        <strain evidence="6 8">CECT 7835</strain>
    </source>
</reference>
<dbReference type="InterPro" id="IPR044731">
    <property type="entry name" value="BDH-like"/>
</dbReference>
<evidence type="ECO:0000313" key="7">
    <source>
        <dbReference type="Proteomes" id="UP000253850"/>
    </source>
</evidence>
<evidence type="ECO:0000259" key="4">
    <source>
        <dbReference type="Pfam" id="PF25137"/>
    </source>
</evidence>
<dbReference type="GO" id="GO:1990362">
    <property type="term" value="F:butanol dehydrogenase (NAD+) activity"/>
    <property type="evidence" value="ECO:0007669"/>
    <property type="project" value="InterPro"/>
</dbReference>
<gene>
    <name evidence="5" type="ORF">ABIV_2510</name>
    <name evidence="6" type="ORF">CRV05_05945</name>
</gene>
<dbReference type="GO" id="GO:0008106">
    <property type="term" value="F:alcohol dehydrogenase (NADP+) activity"/>
    <property type="evidence" value="ECO:0007669"/>
    <property type="project" value="TreeGrafter"/>
</dbReference>
<evidence type="ECO:0000313" key="5">
    <source>
        <dbReference type="EMBL" id="AXH13481.1"/>
    </source>
</evidence>
<keyword evidence="2" id="KW-0560">Oxidoreductase</keyword>
<dbReference type="GO" id="GO:0005829">
    <property type="term" value="C:cytosol"/>
    <property type="evidence" value="ECO:0007669"/>
    <property type="project" value="TreeGrafter"/>
</dbReference>
<proteinExistence type="inferred from homology"/>
<reference evidence="5 7" key="2">
    <citation type="submission" date="2018-07" db="EMBL/GenBank/DDBJ databases">
        <title>Complete genome of the Arcobacter bivalviorum type strain LMG 26154.</title>
        <authorList>
            <person name="Miller W.G."/>
            <person name="Yee E."/>
            <person name="Bono J.L."/>
        </authorList>
    </citation>
    <scope>NUCLEOTIDE SEQUENCE [LARGE SCALE GENOMIC DNA]</scope>
    <source>
        <strain evidence="5 7">LMG 26154</strain>
    </source>
</reference>
<dbReference type="InterPro" id="IPR056798">
    <property type="entry name" value="ADH_Fe_C"/>
</dbReference>
<dbReference type="PANTHER" id="PTHR43633">
    <property type="entry name" value="ALCOHOL DEHYDROGENASE YQHD"/>
    <property type="match status" value="1"/>
</dbReference>
<feature type="domain" description="Alcohol dehydrogenase iron-type/glycerol dehydrogenase GldA" evidence="3">
    <location>
        <begin position="8"/>
        <end position="173"/>
    </location>
</feature>
<dbReference type="Pfam" id="PF25137">
    <property type="entry name" value="ADH_Fe_C"/>
    <property type="match status" value="1"/>
</dbReference>
<dbReference type="PANTHER" id="PTHR43633:SF1">
    <property type="entry name" value="ALCOHOL DEHYDROGENASE YQHD"/>
    <property type="match status" value="1"/>
</dbReference>
<feature type="domain" description="Fe-containing alcohol dehydrogenase-like C-terminal" evidence="4">
    <location>
        <begin position="185"/>
        <end position="373"/>
    </location>
</feature>
<name>A0AAX2A8F8_9BACT</name>
<dbReference type="Proteomes" id="UP000253850">
    <property type="component" value="Chromosome"/>
</dbReference>
<dbReference type="RefSeq" id="WP_114840262.1">
    <property type="nucleotide sequence ID" value="NZ_CP031217.1"/>
</dbReference>
<dbReference type="Gene3D" id="1.20.1090.10">
    <property type="entry name" value="Dehydroquinate synthase-like - alpha domain"/>
    <property type="match status" value="1"/>
</dbReference>
<protein>
    <submittedName>
        <fullName evidence="5">Iron-containing alcohol dehydrogenase</fullName>
    </submittedName>
    <submittedName>
        <fullName evidence="6">NADH-dependent alcohol dehydrogenase</fullName>
    </submittedName>
</protein>
<dbReference type="GO" id="GO:1990002">
    <property type="term" value="F:methylglyoxal reductase (NADPH) (acetol producing) activity"/>
    <property type="evidence" value="ECO:0007669"/>
    <property type="project" value="TreeGrafter"/>
</dbReference>
<sequence>MTYTYHNPTVIEFGKNKIESITNYIPKDSKVLFVFGGGSIKKNGVYEQVIKALEGYDFLEFSGVEPNPTVETMNKAVKLVKEENIDFVLAVGGGSVVDGCKYLVAAALYEGDAWDFLDGSAQPKEALPLGVVLTLPATGSESNSGTVVSRKETNEKRYFFSPFIFPKFAVLDPSVMSSLDDRQLANGLVDAFVHTCEQYITCPNDSLLHDGYSETILKGLVSLAKDWDKRDTYNWQENLMLLANQALNGFIGSGVAQDWATHMIGHELTAFYGLDHGRSLAVVQPQLLRVMFEDKKEKLLQMGQKVFNINDAQETIEKIEELYHSLGVSTNLNDYGIDNKVVSNVTSALEKHGMTAIGENQNITLDKVEEILNLAAK</sequence>
<evidence type="ECO:0000256" key="2">
    <source>
        <dbReference type="ARBA" id="ARBA00023002"/>
    </source>
</evidence>
<dbReference type="SUPFAM" id="SSF56796">
    <property type="entry name" value="Dehydroquinate synthase-like"/>
    <property type="match status" value="1"/>
</dbReference>